<accession>A0A0S4QNE2</accession>
<evidence type="ECO:0000313" key="2">
    <source>
        <dbReference type="Proteomes" id="UP000198802"/>
    </source>
</evidence>
<organism evidence="1 2">
    <name type="scientific">Parafrankia irregularis</name>
    <dbReference type="NCBI Taxonomy" id="795642"/>
    <lineage>
        <taxon>Bacteria</taxon>
        <taxon>Bacillati</taxon>
        <taxon>Actinomycetota</taxon>
        <taxon>Actinomycetes</taxon>
        <taxon>Frankiales</taxon>
        <taxon>Frankiaceae</taxon>
        <taxon>Parafrankia</taxon>
    </lineage>
</organism>
<gene>
    <name evidence="1" type="ORF">Ga0074812_10886</name>
</gene>
<reference evidence="2" key="1">
    <citation type="submission" date="2015-11" db="EMBL/GenBank/DDBJ databases">
        <authorList>
            <person name="Varghese N."/>
        </authorList>
    </citation>
    <scope>NUCLEOTIDE SEQUENCE [LARGE SCALE GENOMIC DNA]</scope>
    <source>
        <strain evidence="2">DSM 45899</strain>
    </source>
</reference>
<sequence>MTPPRTVPPMLRPVVLLARMRDLLPPTELADVLAAFIPPIDPAGPAWIDLCAALDAYDHAADQGLDLDEACQQVDVAAMIAGSGADGLPPSATNNGRRITAFTQLRPVATRRTERSLRGERHGD</sequence>
<name>A0A0S4QNE2_9ACTN</name>
<protein>
    <submittedName>
        <fullName evidence="1">Uncharacterized protein</fullName>
    </submittedName>
</protein>
<keyword evidence="2" id="KW-1185">Reference proteome</keyword>
<dbReference type="AlphaFoldDB" id="A0A0S4QNE2"/>
<proteinExistence type="predicted"/>
<dbReference type="EMBL" id="FAOZ01000008">
    <property type="protein sequence ID" value="CUU56558.1"/>
    <property type="molecule type" value="Genomic_DNA"/>
</dbReference>
<dbReference type="Proteomes" id="UP000198802">
    <property type="component" value="Unassembled WGS sequence"/>
</dbReference>
<evidence type="ECO:0000313" key="1">
    <source>
        <dbReference type="EMBL" id="CUU56558.1"/>
    </source>
</evidence>